<keyword evidence="2" id="KW-1185">Reference proteome</keyword>
<dbReference type="Proteomes" id="UP000633205">
    <property type="component" value="Unassembled WGS sequence"/>
</dbReference>
<dbReference type="AlphaFoldDB" id="A0A916Y5K9"/>
<reference evidence="1" key="1">
    <citation type="journal article" date="2014" name="Int. J. Syst. Evol. Microbiol.">
        <title>Complete genome sequence of Corynebacterium casei LMG S-19264T (=DSM 44701T), isolated from a smear-ripened cheese.</title>
        <authorList>
            <consortium name="US DOE Joint Genome Institute (JGI-PGF)"/>
            <person name="Walter F."/>
            <person name="Albersmeier A."/>
            <person name="Kalinowski J."/>
            <person name="Ruckert C."/>
        </authorList>
    </citation>
    <scope>NUCLEOTIDE SEQUENCE</scope>
    <source>
        <strain evidence="1">CGMCC 1.15152</strain>
    </source>
</reference>
<organism evidence="1 2">
    <name type="scientific">Microbacterium faecale</name>
    <dbReference type="NCBI Taxonomy" id="1804630"/>
    <lineage>
        <taxon>Bacteria</taxon>
        <taxon>Bacillati</taxon>
        <taxon>Actinomycetota</taxon>
        <taxon>Actinomycetes</taxon>
        <taxon>Micrococcales</taxon>
        <taxon>Microbacteriaceae</taxon>
        <taxon>Microbacterium</taxon>
    </lineage>
</organism>
<sequence>MTETPRQSPTARSGTRALAVTFSVLGGCILILGGGATAVAAVSDTVRSGQVEDGAVSLPVAGIERVKLDVDAGSASVAFGSGSEATLDYSSHSGAWIFERQGDTLVVSSPDARFSLFDWRRDQSARLTLPDELEGVDLELDLAAGEIDAAGIFGDVTYELSAGMVELEGSADAIAGDVSAGASVVELADVQTARFDVAAGDINAHLTGEPPSDVRIGVSAGSVELQLPDVPYDVRTNRAAGDFVSSLEESTASDRRIDVRIMAGDVALYAG</sequence>
<accession>A0A916Y5K9</accession>
<proteinExistence type="predicted"/>
<reference evidence="1" key="2">
    <citation type="submission" date="2020-09" db="EMBL/GenBank/DDBJ databases">
        <authorList>
            <person name="Sun Q."/>
            <person name="Zhou Y."/>
        </authorList>
    </citation>
    <scope>NUCLEOTIDE SEQUENCE</scope>
    <source>
        <strain evidence="1">CGMCC 1.15152</strain>
    </source>
</reference>
<dbReference type="EMBL" id="BMHO01000001">
    <property type="protein sequence ID" value="GGD32057.1"/>
    <property type="molecule type" value="Genomic_DNA"/>
</dbReference>
<evidence type="ECO:0000313" key="2">
    <source>
        <dbReference type="Proteomes" id="UP000633205"/>
    </source>
</evidence>
<evidence type="ECO:0008006" key="3">
    <source>
        <dbReference type="Google" id="ProtNLM"/>
    </source>
</evidence>
<gene>
    <name evidence="1" type="ORF">GCM10010915_10550</name>
</gene>
<dbReference type="PROSITE" id="PS51257">
    <property type="entry name" value="PROKAR_LIPOPROTEIN"/>
    <property type="match status" value="1"/>
</dbReference>
<comment type="caution">
    <text evidence="1">The sequence shown here is derived from an EMBL/GenBank/DDBJ whole genome shotgun (WGS) entry which is preliminary data.</text>
</comment>
<name>A0A916Y5K9_9MICO</name>
<evidence type="ECO:0000313" key="1">
    <source>
        <dbReference type="EMBL" id="GGD32057.1"/>
    </source>
</evidence>
<protein>
    <recommendedName>
        <fullName evidence="3">Adhesin domain-containing protein</fullName>
    </recommendedName>
</protein>
<dbReference type="RefSeq" id="WP_188711235.1">
    <property type="nucleotide sequence ID" value="NZ_BMHO01000001.1"/>
</dbReference>